<dbReference type="GO" id="GO:0008270">
    <property type="term" value="F:zinc ion binding"/>
    <property type="evidence" value="ECO:0007669"/>
    <property type="project" value="UniProtKB-KW"/>
</dbReference>
<evidence type="ECO:0000256" key="2">
    <source>
        <dbReference type="SAM" id="Coils"/>
    </source>
</evidence>
<dbReference type="InterPro" id="IPR000315">
    <property type="entry name" value="Znf_B-box"/>
</dbReference>
<keyword evidence="1" id="KW-0862">Zinc</keyword>
<accession>A0A9D4J2J1</accession>
<gene>
    <name evidence="4" type="ORF">DPMN_149559</name>
</gene>
<keyword evidence="1" id="KW-0479">Metal-binding</keyword>
<sequence length="565" mass="63276">MATFSQSTVPKSSDSVTDFCCSPCLEHKIDQWAEFYCDSCMKCYCGKCFNLHGQLFGNHVMYGRGDTSKWPVAKEVENFLQKCDLHEDNSVEMYCNDHSQLCCITCVFHNHRQCVNVTLISELVKGPTPDLQQLSRKLQTILETLKKLENNWNCNMQSLPASYTKQLHEIRQTRQKINAILDEMEKTTINELDERMTSLKASIKTDVDNCNKIMIKLKQLGDVIHDIVDKGKAELTFIASKKCLEKIKQSETYLKKNTVLVESSLTFQADINVLHYLTGLSGLGKVIFSTKVLSVLGDPDQVFKVQGKSEYDVSLPSDTEKSFNISAICVLSDDQILVADFDNKQVKLLNHQYQVVGHCDLTGYPLDMCHIASGEVAVAVDDDKTHEVQFVLVNDGRLVKGRKLQFEHGCYGIAHDGTNLYLTTGTALFKHSLTADLFSKVYEDTSGRMTVSNCAVSPLGDKIFVTSPGKSRLLTLARAGKVLHTFRDPDLHGRGGIHVTAQGQVLVCGFYSDTVLQLDGDGKKKLATLATRKDGLDRPWSVFYNRRTESIIVGQYDSKILVYKV</sequence>
<protein>
    <recommendedName>
        <fullName evidence="3">B box-type domain-containing protein</fullName>
    </recommendedName>
</protein>
<proteinExistence type="predicted"/>
<keyword evidence="5" id="KW-1185">Reference proteome</keyword>
<dbReference type="PROSITE" id="PS50119">
    <property type="entry name" value="ZF_BBOX"/>
    <property type="match status" value="1"/>
</dbReference>
<reference evidence="4" key="2">
    <citation type="submission" date="2020-11" db="EMBL/GenBank/DDBJ databases">
        <authorList>
            <person name="McCartney M.A."/>
            <person name="Auch B."/>
            <person name="Kono T."/>
            <person name="Mallez S."/>
            <person name="Becker A."/>
            <person name="Gohl D.M."/>
            <person name="Silverstein K.A.T."/>
            <person name="Koren S."/>
            <person name="Bechman K.B."/>
            <person name="Herman A."/>
            <person name="Abrahante J.E."/>
            <person name="Garbe J."/>
        </authorList>
    </citation>
    <scope>NUCLEOTIDE SEQUENCE</scope>
    <source>
        <strain evidence="4">Duluth1</strain>
        <tissue evidence="4">Whole animal</tissue>
    </source>
</reference>
<feature type="coiled-coil region" evidence="2">
    <location>
        <begin position="131"/>
        <end position="190"/>
    </location>
</feature>
<dbReference type="GO" id="GO:0005654">
    <property type="term" value="C:nucleoplasm"/>
    <property type="evidence" value="ECO:0007669"/>
    <property type="project" value="TreeGrafter"/>
</dbReference>
<organism evidence="4 5">
    <name type="scientific">Dreissena polymorpha</name>
    <name type="common">Zebra mussel</name>
    <name type="synonym">Mytilus polymorpha</name>
    <dbReference type="NCBI Taxonomy" id="45954"/>
    <lineage>
        <taxon>Eukaryota</taxon>
        <taxon>Metazoa</taxon>
        <taxon>Spiralia</taxon>
        <taxon>Lophotrochozoa</taxon>
        <taxon>Mollusca</taxon>
        <taxon>Bivalvia</taxon>
        <taxon>Autobranchia</taxon>
        <taxon>Heteroconchia</taxon>
        <taxon>Euheterodonta</taxon>
        <taxon>Imparidentia</taxon>
        <taxon>Neoheterodontei</taxon>
        <taxon>Myida</taxon>
        <taxon>Dreissenoidea</taxon>
        <taxon>Dreissenidae</taxon>
        <taxon>Dreissena</taxon>
    </lineage>
</organism>
<evidence type="ECO:0000313" key="5">
    <source>
        <dbReference type="Proteomes" id="UP000828390"/>
    </source>
</evidence>
<evidence type="ECO:0000256" key="1">
    <source>
        <dbReference type="PROSITE-ProRule" id="PRU00024"/>
    </source>
</evidence>
<evidence type="ECO:0000313" key="4">
    <source>
        <dbReference type="EMBL" id="KAH3795995.1"/>
    </source>
</evidence>
<name>A0A9D4J2J1_DREPO</name>
<keyword evidence="1" id="KW-0863">Zinc-finger</keyword>
<evidence type="ECO:0000259" key="3">
    <source>
        <dbReference type="PROSITE" id="PS50119"/>
    </source>
</evidence>
<reference evidence="4" key="1">
    <citation type="journal article" date="2019" name="bioRxiv">
        <title>The Genome of the Zebra Mussel, Dreissena polymorpha: A Resource for Invasive Species Research.</title>
        <authorList>
            <person name="McCartney M.A."/>
            <person name="Auch B."/>
            <person name="Kono T."/>
            <person name="Mallez S."/>
            <person name="Zhang Y."/>
            <person name="Obille A."/>
            <person name="Becker A."/>
            <person name="Abrahante J.E."/>
            <person name="Garbe J."/>
            <person name="Badalamenti J.P."/>
            <person name="Herman A."/>
            <person name="Mangelson H."/>
            <person name="Liachko I."/>
            <person name="Sullivan S."/>
            <person name="Sone E.D."/>
            <person name="Koren S."/>
            <person name="Silverstein K.A.T."/>
            <person name="Beckman K.B."/>
            <person name="Gohl D.M."/>
        </authorList>
    </citation>
    <scope>NUCLEOTIDE SEQUENCE</scope>
    <source>
        <strain evidence="4">Duluth1</strain>
        <tissue evidence="4">Whole animal</tissue>
    </source>
</reference>
<dbReference type="InterPro" id="IPR011042">
    <property type="entry name" value="6-blade_b-propeller_TolB-like"/>
</dbReference>
<dbReference type="SUPFAM" id="SSF57845">
    <property type="entry name" value="B-box zinc-binding domain"/>
    <property type="match status" value="1"/>
</dbReference>
<comment type="caution">
    <text evidence="4">The sequence shown here is derived from an EMBL/GenBank/DDBJ whole genome shotgun (WGS) entry which is preliminary data.</text>
</comment>
<dbReference type="AlphaFoldDB" id="A0A9D4J2J1"/>
<dbReference type="Gene3D" id="2.120.10.30">
    <property type="entry name" value="TolB, C-terminal domain"/>
    <property type="match status" value="2"/>
</dbReference>
<dbReference type="PANTHER" id="PTHR25462">
    <property type="entry name" value="BONUS, ISOFORM C-RELATED"/>
    <property type="match status" value="1"/>
</dbReference>
<dbReference type="Proteomes" id="UP000828390">
    <property type="component" value="Unassembled WGS sequence"/>
</dbReference>
<dbReference type="EMBL" id="JAIWYP010000007">
    <property type="protein sequence ID" value="KAH3795995.1"/>
    <property type="molecule type" value="Genomic_DNA"/>
</dbReference>
<dbReference type="GO" id="GO:0061630">
    <property type="term" value="F:ubiquitin protein ligase activity"/>
    <property type="evidence" value="ECO:0007669"/>
    <property type="project" value="TreeGrafter"/>
</dbReference>
<dbReference type="SUPFAM" id="SSF101898">
    <property type="entry name" value="NHL repeat"/>
    <property type="match status" value="1"/>
</dbReference>
<dbReference type="Gene3D" id="3.30.160.60">
    <property type="entry name" value="Classic Zinc Finger"/>
    <property type="match status" value="1"/>
</dbReference>
<dbReference type="PANTHER" id="PTHR25462:SF305">
    <property type="entry name" value="RING-TYPE DOMAIN-CONTAINING PROTEIN"/>
    <property type="match status" value="1"/>
</dbReference>
<keyword evidence="2" id="KW-0175">Coiled coil</keyword>
<dbReference type="InterPro" id="IPR047153">
    <property type="entry name" value="TRIM45/56/19-like"/>
</dbReference>
<feature type="domain" description="B box-type" evidence="3">
    <location>
        <begin position="24"/>
        <end position="59"/>
    </location>
</feature>